<proteinExistence type="predicted"/>
<sequence length="115" mass="12393">MAVAPCGTLYDPPRPLRTVTERNRLSRLSRLLTAPTPTAPAHTTARNTAWIAVPTAYAVRLHRSPAPVTHPSTSVTNRHPPVTARPNPGVSPRPSFRISHAVWHSVTSGETPGRG</sequence>
<dbReference type="Proteomes" id="UP000656732">
    <property type="component" value="Unassembled WGS sequence"/>
</dbReference>
<dbReference type="EMBL" id="BMTU01000013">
    <property type="protein sequence ID" value="GGQ99585.1"/>
    <property type="molecule type" value="Genomic_DNA"/>
</dbReference>
<reference evidence="2" key="1">
    <citation type="journal article" date="2014" name="Int. J. Syst. Evol. Microbiol.">
        <title>Complete genome sequence of Corynebacterium casei LMG S-19264T (=DSM 44701T), isolated from a smear-ripened cheese.</title>
        <authorList>
            <consortium name="US DOE Joint Genome Institute (JGI-PGF)"/>
            <person name="Walter F."/>
            <person name="Albersmeier A."/>
            <person name="Kalinowski J."/>
            <person name="Ruckert C."/>
        </authorList>
    </citation>
    <scope>NUCLEOTIDE SEQUENCE</scope>
    <source>
        <strain evidence="2">JCM 4403</strain>
    </source>
</reference>
<reference evidence="2" key="2">
    <citation type="submission" date="2020-09" db="EMBL/GenBank/DDBJ databases">
        <authorList>
            <person name="Sun Q."/>
            <person name="Ohkuma M."/>
        </authorList>
    </citation>
    <scope>NUCLEOTIDE SEQUENCE</scope>
    <source>
        <strain evidence="2">JCM 4403</strain>
    </source>
</reference>
<dbReference type="AlphaFoldDB" id="A0A918BZA8"/>
<organism evidence="2 3">
    <name type="scientific">Streptomyces pilosus</name>
    <dbReference type="NCBI Taxonomy" id="28893"/>
    <lineage>
        <taxon>Bacteria</taxon>
        <taxon>Bacillati</taxon>
        <taxon>Actinomycetota</taxon>
        <taxon>Actinomycetes</taxon>
        <taxon>Kitasatosporales</taxon>
        <taxon>Streptomycetaceae</taxon>
        <taxon>Streptomyces</taxon>
    </lineage>
</organism>
<gene>
    <name evidence="2" type="ORF">GCM10010280_54370</name>
</gene>
<keyword evidence="3" id="KW-1185">Reference proteome</keyword>
<accession>A0A918BZA8</accession>
<protein>
    <submittedName>
        <fullName evidence="2">Uncharacterized protein</fullName>
    </submittedName>
</protein>
<comment type="caution">
    <text evidence="2">The sequence shown here is derived from an EMBL/GenBank/DDBJ whole genome shotgun (WGS) entry which is preliminary data.</text>
</comment>
<evidence type="ECO:0000256" key="1">
    <source>
        <dbReference type="SAM" id="MobiDB-lite"/>
    </source>
</evidence>
<evidence type="ECO:0000313" key="3">
    <source>
        <dbReference type="Proteomes" id="UP000656732"/>
    </source>
</evidence>
<name>A0A918BZA8_9ACTN</name>
<feature type="region of interest" description="Disordered" evidence="1">
    <location>
        <begin position="64"/>
        <end position="95"/>
    </location>
</feature>
<evidence type="ECO:0000313" key="2">
    <source>
        <dbReference type="EMBL" id="GGQ99585.1"/>
    </source>
</evidence>